<dbReference type="InterPro" id="IPR020084">
    <property type="entry name" value="NUDIX_hydrolase_CS"/>
</dbReference>
<evidence type="ECO:0000313" key="4">
    <source>
        <dbReference type="Proteomes" id="UP000678193"/>
    </source>
</evidence>
<organism evidence="3 4">
    <name type="scientific">Lymphocystis disease virus 4</name>
    <dbReference type="NCBI Taxonomy" id="2704413"/>
    <lineage>
        <taxon>Viruses</taxon>
        <taxon>Varidnaviria</taxon>
        <taxon>Bamfordvirae</taxon>
        <taxon>Nucleocytoviricota</taxon>
        <taxon>Megaviricetes</taxon>
        <taxon>Pimascovirales</taxon>
        <taxon>Pimascovirales incertae sedis</taxon>
        <taxon>Iridoviridae</taxon>
        <taxon>Alphairidovirinae</taxon>
        <taxon>Lymphocystivirus</taxon>
        <taxon>Lymphocystivirus micropogonias1</taxon>
    </lineage>
</organism>
<evidence type="ECO:0000259" key="2">
    <source>
        <dbReference type="PROSITE" id="PS51462"/>
    </source>
</evidence>
<feature type="domain" description="Nudix hydrolase" evidence="2">
    <location>
        <begin position="22"/>
        <end position="147"/>
    </location>
</feature>
<name>A0A6B9XM60_9VIRU</name>
<dbReference type="PROSITE" id="PS51462">
    <property type="entry name" value="NUDIX"/>
    <property type="match status" value="1"/>
</dbReference>
<dbReference type="PRINTS" id="PR00502">
    <property type="entry name" value="NUDIXFAMILY"/>
</dbReference>
<dbReference type="Pfam" id="PF00293">
    <property type="entry name" value="NUDIX"/>
    <property type="match status" value="1"/>
</dbReference>
<evidence type="ECO:0000256" key="1">
    <source>
        <dbReference type="ARBA" id="ARBA00022801"/>
    </source>
</evidence>
<dbReference type="KEGG" id="vg:65103345"/>
<sequence length="158" mass="18047">MICDCCNFFVKKELEKQLSIDYKHQKAGYVLIDSDEKTLVVKSASNKWGFPKGSVEKGETLKDCADRELMEETGIDARYLPHECKTVKCNNVIYFIVKDVNFNNFLPFNLYEIDVLGIGIVSITCLKKCDGSLVTSNIKQFLKKFLPTNQSLNFDRVI</sequence>
<keyword evidence="4" id="KW-1185">Reference proteome</keyword>
<dbReference type="RefSeq" id="YP_010088012.1">
    <property type="nucleotide sequence ID" value="NC_055603.1"/>
</dbReference>
<dbReference type="InterPro" id="IPR000086">
    <property type="entry name" value="NUDIX_hydrolase_dom"/>
</dbReference>
<dbReference type="PANTHER" id="PTHR23114">
    <property type="entry name" value="M7GPPPN-MRNA HYDROLASE"/>
    <property type="match status" value="1"/>
</dbReference>
<dbReference type="PROSITE" id="PS00893">
    <property type="entry name" value="NUDIX_BOX"/>
    <property type="match status" value="1"/>
</dbReference>
<dbReference type="GeneID" id="65103345"/>
<proteinExistence type="predicted"/>
<dbReference type="EMBL" id="MN803438">
    <property type="protein sequence ID" value="QHR78527.1"/>
    <property type="molecule type" value="Genomic_DNA"/>
</dbReference>
<keyword evidence="1 3" id="KW-0378">Hydrolase</keyword>
<dbReference type="InterPro" id="IPR020476">
    <property type="entry name" value="Nudix_hydrolase"/>
</dbReference>
<reference evidence="3" key="1">
    <citation type="journal article" date="2020" name="Arch. Virol.">
        <title>Complete genome sequence and analysis of a novel lymphocystivirus detected in whitemouth croaker (Micropogonias furnieri): lymphocystis disease virus 4.</title>
        <authorList>
            <person name="Doszpoly A."/>
            <person name="Kajan G.L."/>
            <person name="Puentes R."/>
            <person name="Perretta A."/>
        </authorList>
    </citation>
    <scope>NUCLEOTIDE SEQUENCE</scope>
    <source>
        <strain evidence="3">LCDV-WC</strain>
    </source>
</reference>
<evidence type="ECO:0000313" key="3">
    <source>
        <dbReference type="EMBL" id="QHR78527.1"/>
    </source>
</evidence>
<protein>
    <submittedName>
        <fullName evidence="3">Putative antimutator GTP pyrophosphohydrolase MutT</fullName>
    </submittedName>
</protein>
<dbReference type="PANTHER" id="PTHR23114:SF17">
    <property type="entry name" value="M7GPPPN-MRNA HYDROLASE"/>
    <property type="match status" value="1"/>
</dbReference>
<dbReference type="Proteomes" id="UP000678193">
    <property type="component" value="Segment"/>
</dbReference>
<dbReference type="InterPro" id="IPR015797">
    <property type="entry name" value="NUDIX_hydrolase-like_dom_sf"/>
</dbReference>
<dbReference type="Gene3D" id="3.90.79.10">
    <property type="entry name" value="Nucleoside Triphosphate Pyrophosphohydrolase"/>
    <property type="match status" value="1"/>
</dbReference>
<dbReference type="SUPFAM" id="SSF55811">
    <property type="entry name" value="Nudix"/>
    <property type="match status" value="1"/>
</dbReference>
<accession>A0A6B9XM60</accession>
<dbReference type="GO" id="GO:0016787">
    <property type="term" value="F:hydrolase activity"/>
    <property type="evidence" value="ECO:0007669"/>
    <property type="project" value="UniProtKB-KW"/>
</dbReference>